<proteinExistence type="predicted"/>
<name>A0A814RCB1_9BILA</name>
<gene>
    <name evidence="1" type="ORF">ZHD862_LOCUS19163</name>
</gene>
<dbReference type="GO" id="GO:0005737">
    <property type="term" value="C:cytoplasm"/>
    <property type="evidence" value="ECO:0007669"/>
    <property type="project" value="TreeGrafter"/>
</dbReference>
<dbReference type="PANTHER" id="PTHR10170:SF10">
    <property type="entry name" value="HUNTINGTIN"/>
    <property type="match status" value="1"/>
</dbReference>
<evidence type="ECO:0000313" key="1">
    <source>
        <dbReference type="EMBL" id="CAF1131551.1"/>
    </source>
</evidence>
<organism evidence="1 2">
    <name type="scientific">Rotaria sordida</name>
    <dbReference type="NCBI Taxonomy" id="392033"/>
    <lineage>
        <taxon>Eukaryota</taxon>
        <taxon>Metazoa</taxon>
        <taxon>Spiralia</taxon>
        <taxon>Gnathifera</taxon>
        <taxon>Rotifera</taxon>
        <taxon>Eurotatoria</taxon>
        <taxon>Bdelloidea</taxon>
        <taxon>Philodinida</taxon>
        <taxon>Philodinidae</taxon>
        <taxon>Rotaria</taxon>
    </lineage>
</organism>
<protein>
    <submittedName>
        <fullName evidence="1">Uncharacterized protein</fullName>
    </submittedName>
</protein>
<reference evidence="1" key="1">
    <citation type="submission" date="2021-02" db="EMBL/GenBank/DDBJ databases">
        <authorList>
            <person name="Nowell W R."/>
        </authorList>
    </citation>
    <scope>NUCLEOTIDE SEQUENCE</scope>
</reference>
<dbReference type="InterPro" id="IPR028426">
    <property type="entry name" value="Huntingtin_fam"/>
</dbReference>
<dbReference type="InterPro" id="IPR048411">
    <property type="entry name" value="Htt_N_HEAT_rpt-1"/>
</dbReference>
<comment type="caution">
    <text evidence="1">The sequence shown here is derived from an EMBL/GenBank/DDBJ whole genome shotgun (WGS) entry which is preliminary data.</text>
</comment>
<dbReference type="EMBL" id="CAJNOT010001028">
    <property type="protein sequence ID" value="CAF1131551.1"/>
    <property type="molecule type" value="Genomic_DNA"/>
</dbReference>
<dbReference type="SUPFAM" id="SSF48371">
    <property type="entry name" value="ARM repeat"/>
    <property type="match status" value="1"/>
</dbReference>
<dbReference type="PANTHER" id="PTHR10170">
    <property type="entry name" value="HUNTINGTON DISEASE PROTEIN"/>
    <property type="match status" value="1"/>
</dbReference>
<dbReference type="Proteomes" id="UP000663864">
    <property type="component" value="Unassembled WGS sequence"/>
</dbReference>
<accession>A0A814RCB1</accession>
<sequence length="203" mass="23420">METLFTTQNLKEAVLTGIQVELHGVIKHNPNVEPKVLKTIVETLFTACDENDYNVRLTTEESLNKFVKNLKEVVLTRIQVELHRIIKHNPNVEPKILKGARWRFAELANNFSFAINQLFEHHNQNVSTRLIICYLVNRMNDKLDSTSMINNEKRTSATKLVNQLYFFPIRYILNMDGTIKSHDETRISAKCAIPTCLSHLSTI</sequence>
<dbReference type="Pfam" id="PF20926">
    <property type="entry name" value="Htt_N-HEAT_1"/>
    <property type="match status" value="1"/>
</dbReference>
<evidence type="ECO:0000313" key="2">
    <source>
        <dbReference type="Proteomes" id="UP000663864"/>
    </source>
</evidence>
<dbReference type="InterPro" id="IPR016024">
    <property type="entry name" value="ARM-type_fold"/>
</dbReference>
<dbReference type="AlphaFoldDB" id="A0A814RCB1"/>